<evidence type="ECO:0000313" key="6">
    <source>
        <dbReference type="Proteomes" id="UP000054408"/>
    </source>
</evidence>
<evidence type="ECO:0000256" key="3">
    <source>
        <dbReference type="RuleBase" id="RU361235"/>
    </source>
</evidence>
<evidence type="ECO:0000256" key="2">
    <source>
        <dbReference type="ARBA" id="ARBA00022801"/>
    </source>
</evidence>
<dbReference type="GO" id="GO:0016787">
    <property type="term" value="F:hydrolase activity"/>
    <property type="evidence" value="ECO:0007669"/>
    <property type="project" value="UniProtKB-KW"/>
</dbReference>
<dbReference type="STRING" id="461836.A0A0L0DQZ1"/>
<dbReference type="PROSITE" id="PS00941">
    <property type="entry name" value="CARBOXYLESTERASE_B_2"/>
    <property type="match status" value="1"/>
</dbReference>
<dbReference type="RefSeq" id="XP_013761624.1">
    <property type="nucleotide sequence ID" value="XM_013906170.1"/>
</dbReference>
<organism evidence="5 6">
    <name type="scientific">Thecamonas trahens ATCC 50062</name>
    <dbReference type="NCBI Taxonomy" id="461836"/>
    <lineage>
        <taxon>Eukaryota</taxon>
        <taxon>Apusozoa</taxon>
        <taxon>Apusomonadida</taxon>
        <taxon>Apusomonadidae</taxon>
        <taxon>Thecamonas</taxon>
    </lineage>
</organism>
<name>A0A0L0DQZ1_THETB</name>
<dbReference type="eggNOG" id="KOG4389">
    <property type="taxonomic scope" value="Eukaryota"/>
</dbReference>
<keyword evidence="3" id="KW-0732">Signal</keyword>
<evidence type="ECO:0000313" key="5">
    <source>
        <dbReference type="EMBL" id="KNC54724.1"/>
    </source>
</evidence>
<protein>
    <recommendedName>
        <fullName evidence="3">Carboxylic ester hydrolase</fullName>
        <ecNumber evidence="3">3.1.1.-</ecNumber>
    </recommendedName>
</protein>
<evidence type="ECO:0000259" key="4">
    <source>
        <dbReference type="Pfam" id="PF00135"/>
    </source>
</evidence>
<dbReference type="Pfam" id="PF00135">
    <property type="entry name" value="COesterase"/>
    <property type="match status" value="1"/>
</dbReference>
<evidence type="ECO:0000256" key="1">
    <source>
        <dbReference type="ARBA" id="ARBA00005964"/>
    </source>
</evidence>
<dbReference type="InterPro" id="IPR002018">
    <property type="entry name" value="CarbesteraseB"/>
</dbReference>
<dbReference type="GeneID" id="25561320"/>
<dbReference type="Proteomes" id="UP000054408">
    <property type="component" value="Unassembled WGS sequence"/>
</dbReference>
<comment type="similarity">
    <text evidence="1 3">Belongs to the type-B carboxylesterase/lipase family.</text>
</comment>
<accession>A0A0L0DQZ1</accession>
<keyword evidence="2 3" id="KW-0378">Hydrolase</keyword>
<dbReference type="EMBL" id="GL349438">
    <property type="protein sequence ID" value="KNC54724.1"/>
    <property type="molecule type" value="Genomic_DNA"/>
</dbReference>
<dbReference type="PANTHER" id="PTHR45570">
    <property type="entry name" value="CARBOXYLIC ESTER HYDROLASE"/>
    <property type="match status" value="1"/>
</dbReference>
<dbReference type="ESTHER" id="thetb-a0a0l0dqz1">
    <property type="family name" value="Cholinesterase-like"/>
</dbReference>
<dbReference type="InterPro" id="IPR019819">
    <property type="entry name" value="Carboxylesterase_B_CS"/>
</dbReference>
<dbReference type="Gene3D" id="3.40.50.1820">
    <property type="entry name" value="alpha/beta hydrolase"/>
    <property type="match status" value="1"/>
</dbReference>
<reference evidence="5 6" key="1">
    <citation type="submission" date="2010-05" db="EMBL/GenBank/DDBJ databases">
        <title>The Genome Sequence of Thecamonas trahens ATCC 50062.</title>
        <authorList>
            <consortium name="The Broad Institute Genome Sequencing Platform"/>
            <person name="Russ C."/>
            <person name="Cuomo C."/>
            <person name="Shea T."/>
            <person name="Young S.K."/>
            <person name="Zeng Q."/>
            <person name="Koehrsen M."/>
            <person name="Haas B."/>
            <person name="Borodovsky M."/>
            <person name="Guigo R."/>
            <person name="Alvarado L."/>
            <person name="Berlin A."/>
            <person name="Bochicchio J."/>
            <person name="Borenstein D."/>
            <person name="Chapman S."/>
            <person name="Chen Z."/>
            <person name="Freedman E."/>
            <person name="Gellesch M."/>
            <person name="Goldberg J."/>
            <person name="Griggs A."/>
            <person name="Gujja S."/>
            <person name="Heilman E."/>
            <person name="Heiman D."/>
            <person name="Hepburn T."/>
            <person name="Howarth C."/>
            <person name="Jen D."/>
            <person name="Larson L."/>
            <person name="Mehta T."/>
            <person name="Park D."/>
            <person name="Pearson M."/>
            <person name="Roberts A."/>
            <person name="Saif S."/>
            <person name="Shenoy N."/>
            <person name="Sisk P."/>
            <person name="Stolte C."/>
            <person name="Sykes S."/>
            <person name="Thomson T."/>
            <person name="Walk T."/>
            <person name="White J."/>
            <person name="Yandava C."/>
            <person name="Burger G."/>
            <person name="Gray M.W."/>
            <person name="Holland P.W.H."/>
            <person name="King N."/>
            <person name="Lang F.B.F."/>
            <person name="Roger A.J."/>
            <person name="Ruiz-Trillo I."/>
            <person name="Lander E."/>
            <person name="Nusbaum C."/>
        </authorList>
    </citation>
    <scope>NUCLEOTIDE SEQUENCE [LARGE SCALE GENOMIC DNA]</scope>
    <source>
        <strain evidence="5 6">ATCC 50062</strain>
    </source>
</reference>
<dbReference type="PANTHER" id="PTHR45570:SF1">
    <property type="entry name" value="CARBOXYLIC ESTER HYDROLASE"/>
    <property type="match status" value="1"/>
</dbReference>
<sequence>MKIFTRWTRPQSLGVVATFLALAAVAFAASAVGETVTIDTPAGPITGIRDINVNQFLGVPYAEPPVGDLRWAPPVPKAVGAINATAFQPGCPQKCELPPGTCPEVMAEDCLYLDLFVPFWAKPTSKLAVMVFLPGGRFEQGGIPTSLYSGNFFVNDTQVILVNAAYRLGALGWLVTDGGIEGNFGFMDQVLVLEWVQKNIEAFGGDPENVMLFGQSAGGTSTTVHLTAANAGDSNLFAKVVIESNPFSLLMKPTKMAQKTGKNFAKAGGCESTDTACLRGLPVAKVMEAQIAAQQKIDYLKFLTAFYPWTPTVDGKLFTKQPIEAILAGEFKKVPAMLGSVYNEGLLFIYQAWNHTLPAWEYDALIVDVFNTRAPAILKEYPALKGGVDNRDNIAHMVTQFIFTCPARATARAFAKAGMPTYLYQFDHVIGHDIWGPEFPYCVDKVCHGEELPFVFSSGSEFFTQPELELSTQMATSWATFAKTSDPNAADTPLKWPQYDPNTKLNMHFATPSSIQSDLWAAECDKWDEWGYIYDLGH</sequence>
<proteinExistence type="inferred from homology"/>
<dbReference type="AlphaFoldDB" id="A0A0L0DQZ1"/>
<gene>
    <name evidence="5" type="ORF">AMSG_01574</name>
</gene>
<dbReference type="EC" id="3.1.1.-" evidence="3"/>
<feature type="chain" id="PRO_5005394109" description="Carboxylic ester hydrolase" evidence="3">
    <location>
        <begin position="29"/>
        <end position="538"/>
    </location>
</feature>
<feature type="domain" description="Carboxylesterase type B" evidence="4">
    <location>
        <begin position="37"/>
        <end position="527"/>
    </location>
</feature>
<keyword evidence="6" id="KW-1185">Reference proteome</keyword>
<dbReference type="InterPro" id="IPR029058">
    <property type="entry name" value="AB_hydrolase_fold"/>
</dbReference>
<dbReference type="SUPFAM" id="SSF53474">
    <property type="entry name" value="alpha/beta-Hydrolases"/>
    <property type="match status" value="1"/>
</dbReference>
<dbReference type="InterPro" id="IPR019826">
    <property type="entry name" value="Carboxylesterase_B_AS"/>
</dbReference>
<dbReference type="OrthoDB" id="408631at2759"/>
<dbReference type="PROSITE" id="PS00122">
    <property type="entry name" value="CARBOXYLESTERASE_B_1"/>
    <property type="match status" value="1"/>
</dbReference>
<feature type="signal peptide" evidence="3">
    <location>
        <begin position="1"/>
        <end position="28"/>
    </location>
</feature>
<dbReference type="OMA" id="CDHLVAP"/>